<evidence type="ECO:0000256" key="6">
    <source>
        <dbReference type="ARBA" id="ARBA00023141"/>
    </source>
</evidence>
<dbReference type="EC" id="4.2.1.20" evidence="3"/>
<dbReference type="SUPFAM" id="SSF51366">
    <property type="entry name" value="Ribulose-phoshate binding barrel"/>
    <property type="match status" value="1"/>
</dbReference>
<dbReference type="Pfam" id="PF00290">
    <property type="entry name" value="Trp_syntA"/>
    <property type="match status" value="1"/>
</dbReference>
<keyword evidence="10" id="KW-1185">Reference proteome</keyword>
<dbReference type="GO" id="GO:0004834">
    <property type="term" value="F:tryptophan synthase activity"/>
    <property type="evidence" value="ECO:0007669"/>
    <property type="project" value="UniProtKB-EC"/>
</dbReference>
<reference evidence="9 10" key="1">
    <citation type="submission" date="2017-09" db="EMBL/GenBank/DDBJ databases">
        <title>WGS assembly of Aquilegia coerulea Goldsmith.</title>
        <authorList>
            <person name="Hodges S."/>
            <person name="Kramer E."/>
            <person name="Nordborg M."/>
            <person name="Tomkins J."/>
            <person name="Borevitz J."/>
            <person name="Derieg N."/>
            <person name="Yan J."/>
            <person name="Mihaltcheva S."/>
            <person name="Hayes R.D."/>
            <person name="Rokhsar D."/>
        </authorList>
    </citation>
    <scope>NUCLEOTIDE SEQUENCE [LARGE SCALE GENOMIC DNA]</scope>
    <source>
        <strain evidence="10">cv. Goldsmith</strain>
    </source>
</reference>
<dbReference type="Gene3D" id="3.20.20.70">
    <property type="entry name" value="Aldolase class I"/>
    <property type="match status" value="2"/>
</dbReference>
<sequence>MITLTTSSFLQSKKPPQNQVLPLPTYKPIVSYSYLGPRTSLSGSPDGSISGTFIKLRKQGKAACTRALARGTNLGSILSMLKGVVPQISCPILLFTYYNMIHTHGISKFMAALNDAGVMVLLTTPITAREQMERIVEAAQGFVYLVSSVGVTGARTSINPRVQSLLQEIKEFV</sequence>
<evidence type="ECO:0000256" key="4">
    <source>
        <dbReference type="ARBA" id="ARBA00022605"/>
    </source>
</evidence>
<name>A0A2G5CJX8_AQUCA</name>
<comment type="catalytic activity">
    <reaction evidence="8">
        <text>(1S,2R)-1-C-(indol-3-yl)glycerol 3-phosphate + L-serine = D-glyceraldehyde 3-phosphate + L-tryptophan + H2O</text>
        <dbReference type="Rhea" id="RHEA:10532"/>
        <dbReference type="ChEBI" id="CHEBI:15377"/>
        <dbReference type="ChEBI" id="CHEBI:33384"/>
        <dbReference type="ChEBI" id="CHEBI:57912"/>
        <dbReference type="ChEBI" id="CHEBI:58866"/>
        <dbReference type="ChEBI" id="CHEBI:59776"/>
        <dbReference type="EC" id="4.2.1.20"/>
    </reaction>
</comment>
<evidence type="ECO:0000256" key="7">
    <source>
        <dbReference type="ARBA" id="ARBA00023239"/>
    </source>
</evidence>
<dbReference type="UniPathway" id="UPA00035">
    <property type="reaction ID" value="UER00044"/>
</dbReference>
<evidence type="ECO:0000313" key="10">
    <source>
        <dbReference type="Proteomes" id="UP000230069"/>
    </source>
</evidence>
<accession>A0A2G5CJX8</accession>
<dbReference type="InterPro" id="IPR002028">
    <property type="entry name" value="Trp_synthase_suA"/>
</dbReference>
<protein>
    <recommendedName>
        <fullName evidence="3">tryptophan synthase</fullName>
        <ecNumber evidence="3">4.2.1.20</ecNumber>
    </recommendedName>
</protein>
<evidence type="ECO:0000256" key="5">
    <source>
        <dbReference type="ARBA" id="ARBA00022822"/>
    </source>
</evidence>
<organism evidence="9 10">
    <name type="scientific">Aquilegia coerulea</name>
    <name type="common">Rocky mountain columbine</name>
    <dbReference type="NCBI Taxonomy" id="218851"/>
    <lineage>
        <taxon>Eukaryota</taxon>
        <taxon>Viridiplantae</taxon>
        <taxon>Streptophyta</taxon>
        <taxon>Embryophyta</taxon>
        <taxon>Tracheophyta</taxon>
        <taxon>Spermatophyta</taxon>
        <taxon>Magnoliopsida</taxon>
        <taxon>Ranunculales</taxon>
        <taxon>Ranunculaceae</taxon>
        <taxon>Thalictroideae</taxon>
        <taxon>Aquilegia</taxon>
    </lineage>
</organism>
<keyword evidence="7" id="KW-0456">Lyase</keyword>
<keyword evidence="5" id="KW-0822">Tryptophan biosynthesis</keyword>
<evidence type="ECO:0000256" key="3">
    <source>
        <dbReference type="ARBA" id="ARBA00012043"/>
    </source>
</evidence>
<dbReference type="OrthoDB" id="1926485at2759"/>
<comment type="subunit">
    <text evidence="2">Tetramer of two alpha and two beta chains.</text>
</comment>
<dbReference type="GO" id="GO:0009507">
    <property type="term" value="C:chloroplast"/>
    <property type="evidence" value="ECO:0007669"/>
    <property type="project" value="TreeGrafter"/>
</dbReference>
<dbReference type="InterPro" id="IPR011060">
    <property type="entry name" value="RibuloseP-bd_barrel"/>
</dbReference>
<dbReference type="PANTHER" id="PTHR43406">
    <property type="entry name" value="TRYPTOPHAN SYNTHASE, ALPHA CHAIN"/>
    <property type="match status" value="1"/>
</dbReference>
<evidence type="ECO:0000256" key="1">
    <source>
        <dbReference type="ARBA" id="ARBA00004733"/>
    </source>
</evidence>
<evidence type="ECO:0000313" key="9">
    <source>
        <dbReference type="EMBL" id="PIA31569.1"/>
    </source>
</evidence>
<dbReference type="GO" id="GO:0005829">
    <property type="term" value="C:cytosol"/>
    <property type="evidence" value="ECO:0007669"/>
    <property type="project" value="TreeGrafter"/>
</dbReference>
<evidence type="ECO:0000256" key="2">
    <source>
        <dbReference type="ARBA" id="ARBA00011270"/>
    </source>
</evidence>
<evidence type="ECO:0000256" key="8">
    <source>
        <dbReference type="ARBA" id="ARBA00049047"/>
    </source>
</evidence>
<comment type="pathway">
    <text evidence="1">Amino-acid biosynthesis; L-tryptophan biosynthesis; L-tryptophan from chorismate: step 5/5.</text>
</comment>
<keyword evidence="6" id="KW-0057">Aromatic amino acid biosynthesis</keyword>
<dbReference type="AlphaFoldDB" id="A0A2G5CJX8"/>
<proteinExistence type="predicted"/>
<gene>
    <name evidence="9" type="ORF">AQUCO_04900102v1</name>
</gene>
<keyword evidence="4" id="KW-0028">Amino-acid biosynthesis</keyword>
<dbReference type="EMBL" id="KZ305066">
    <property type="protein sequence ID" value="PIA31569.1"/>
    <property type="molecule type" value="Genomic_DNA"/>
</dbReference>
<dbReference type="InterPro" id="IPR013785">
    <property type="entry name" value="Aldolase_TIM"/>
</dbReference>
<dbReference type="Proteomes" id="UP000230069">
    <property type="component" value="Unassembled WGS sequence"/>
</dbReference>
<dbReference type="PANTHER" id="PTHR43406:SF1">
    <property type="entry name" value="TRYPTOPHAN SYNTHASE ALPHA CHAIN, CHLOROPLASTIC"/>
    <property type="match status" value="1"/>
</dbReference>